<proteinExistence type="predicted"/>
<accession>A0A8X6RDV7</accession>
<comment type="caution">
    <text evidence="1">The sequence shown here is derived from an EMBL/GenBank/DDBJ whole genome shotgun (WGS) entry which is preliminary data.</text>
</comment>
<evidence type="ECO:0000313" key="2">
    <source>
        <dbReference type="Proteomes" id="UP000887159"/>
    </source>
</evidence>
<keyword evidence="2" id="KW-1185">Reference proteome</keyword>
<organism evidence="1 2">
    <name type="scientific">Trichonephila clavipes</name>
    <name type="common">Golden silk orbweaver</name>
    <name type="synonym">Nephila clavipes</name>
    <dbReference type="NCBI Taxonomy" id="2585209"/>
    <lineage>
        <taxon>Eukaryota</taxon>
        <taxon>Metazoa</taxon>
        <taxon>Ecdysozoa</taxon>
        <taxon>Arthropoda</taxon>
        <taxon>Chelicerata</taxon>
        <taxon>Arachnida</taxon>
        <taxon>Araneae</taxon>
        <taxon>Araneomorphae</taxon>
        <taxon>Entelegynae</taxon>
        <taxon>Araneoidea</taxon>
        <taxon>Nephilidae</taxon>
        <taxon>Trichonephila</taxon>
    </lineage>
</organism>
<sequence>MQKGRYSTSTLLDNVWCSRRRRAFSWQLDRKSLDLEFCPALFTVMQMISGSLPMHLVSRAASREVRSLKCAQRRHRFGPSCSEVKRRQV</sequence>
<reference evidence="1" key="1">
    <citation type="submission" date="2020-08" db="EMBL/GenBank/DDBJ databases">
        <title>Multicomponent nature underlies the extraordinary mechanical properties of spider dragline silk.</title>
        <authorList>
            <person name="Kono N."/>
            <person name="Nakamura H."/>
            <person name="Mori M."/>
            <person name="Yoshida Y."/>
            <person name="Ohtoshi R."/>
            <person name="Malay A.D."/>
            <person name="Moran D.A.P."/>
            <person name="Tomita M."/>
            <person name="Numata K."/>
            <person name="Arakawa K."/>
        </authorList>
    </citation>
    <scope>NUCLEOTIDE SEQUENCE</scope>
</reference>
<dbReference type="EMBL" id="BMAU01021053">
    <property type="protein sequence ID" value="GFX88605.1"/>
    <property type="molecule type" value="Genomic_DNA"/>
</dbReference>
<protein>
    <submittedName>
        <fullName evidence="1">Uncharacterized protein</fullName>
    </submittedName>
</protein>
<dbReference type="AlphaFoldDB" id="A0A8X6RDV7"/>
<dbReference type="Proteomes" id="UP000887159">
    <property type="component" value="Unassembled WGS sequence"/>
</dbReference>
<gene>
    <name evidence="1" type="ORF">TNCV_2660161</name>
</gene>
<name>A0A8X6RDV7_TRICX</name>
<evidence type="ECO:0000313" key="1">
    <source>
        <dbReference type="EMBL" id="GFX88605.1"/>
    </source>
</evidence>